<feature type="domain" description="Tubulin binding cofactor C-like" evidence="2">
    <location>
        <begin position="139"/>
        <end position="215"/>
    </location>
</feature>
<keyword evidence="3" id="KW-1185">Reference proteome</keyword>
<name>A0A1I7ZXP6_9BILA</name>
<dbReference type="Gene3D" id="3.70.10.10">
    <property type="match status" value="1"/>
</dbReference>
<proteinExistence type="predicted"/>
<accession>A0A1I7ZXP6</accession>
<dbReference type="PANTHER" id="PTHR15139">
    <property type="entry name" value="TUBULIN FOLDING COFACTOR C"/>
    <property type="match status" value="1"/>
</dbReference>
<protein>
    <submittedName>
        <fullName evidence="4">TBCC domain-containing protein</fullName>
    </submittedName>
</protein>
<dbReference type="InterPro" id="IPR007268">
    <property type="entry name" value="Rad9/Ddc1"/>
</dbReference>
<dbReference type="GO" id="GO:0030896">
    <property type="term" value="C:checkpoint clamp complex"/>
    <property type="evidence" value="ECO:0007669"/>
    <property type="project" value="InterPro"/>
</dbReference>
<organism evidence="3 4">
    <name type="scientific">Steinernema glaseri</name>
    <dbReference type="NCBI Taxonomy" id="37863"/>
    <lineage>
        <taxon>Eukaryota</taxon>
        <taxon>Metazoa</taxon>
        <taxon>Ecdysozoa</taxon>
        <taxon>Nematoda</taxon>
        <taxon>Chromadorea</taxon>
        <taxon>Rhabditida</taxon>
        <taxon>Tylenchina</taxon>
        <taxon>Panagrolaimomorpha</taxon>
        <taxon>Strongyloidoidea</taxon>
        <taxon>Steinernematidae</taxon>
        <taxon>Steinernema</taxon>
    </lineage>
</organism>
<dbReference type="WBParaSite" id="L893_g30618.t1">
    <property type="protein sequence ID" value="L893_g30618.t1"/>
    <property type="gene ID" value="L893_g30618"/>
</dbReference>
<sequence length="420" mass="45663">MVRLMRLASEEAQAAAVSAQMAWNSAQMAWNSAEDARTRADAAAKAAQDALKLAETLFPPSTGPAGPPPTSASGHPTSPSTPRICCCSFVAQSARSSFDANSEPTAPAPNRPSLKLQASSNVTPVVQANIEEEVSQVSAVEHSYFVFCSGLALAAAARQIRIHDTTYLNLHVSIRGVVIIERSLQVRVAPYLMASGLIISTELPEEDKWDDVHDFNWLPTSRSSPAWCKMEEDRSQAMSQQYADGTSSLSPRVGRTAGSIVEDLIATNVIPQDHNGAIYVIDTTTSYFAKAIVMMSKIGDNLYLVPASEGLYVKGLNDARTVVGGFLFRTNYFCYSDTSRLDATRSANMCRLSMKSAVATFHSIGERKPCSSLVLFLDPKGDTMKVIFYVNCDVVKTHELRLRETTTTFKRFLPPEDGGE</sequence>
<evidence type="ECO:0000313" key="3">
    <source>
        <dbReference type="Proteomes" id="UP000095287"/>
    </source>
</evidence>
<dbReference type="GO" id="GO:0007023">
    <property type="term" value="P:post-chaperonin tubulin folding pathway"/>
    <property type="evidence" value="ECO:0007669"/>
    <property type="project" value="InterPro"/>
</dbReference>
<dbReference type="Pfam" id="PF07986">
    <property type="entry name" value="TBCC"/>
    <property type="match status" value="1"/>
</dbReference>
<dbReference type="InterPro" id="IPR012945">
    <property type="entry name" value="Tubulin-bd_cofactor_C_dom"/>
</dbReference>
<feature type="region of interest" description="Disordered" evidence="1">
    <location>
        <begin position="57"/>
        <end position="78"/>
    </location>
</feature>
<evidence type="ECO:0000259" key="2">
    <source>
        <dbReference type="Pfam" id="PF07986"/>
    </source>
</evidence>
<dbReference type="InterPro" id="IPR016098">
    <property type="entry name" value="CAP/MinC_C"/>
</dbReference>
<dbReference type="InterPro" id="IPR046938">
    <property type="entry name" value="DNA_clamp_sf"/>
</dbReference>
<dbReference type="PANTHER" id="PTHR15139:SF0">
    <property type="entry name" value="TUBULIN-SPECIFIC CHAPERONE C"/>
    <property type="match status" value="1"/>
</dbReference>
<dbReference type="Proteomes" id="UP000095287">
    <property type="component" value="Unplaced"/>
</dbReference>
<dbReference type="GO" id="GO:0000077">
    <property type="term" value="P:DNA damage checkpoint signaling"/>
    <property type="evidence" value="ECO:0007669"/>
    <property type="project" value="InterPro"/>
</dbReference>
<dbReference type="GO" id="GO:0005737">
    <property type="term" value="C:cytoplasm"/>
    <property type="evidence" value="ECO:0007669"/>
    <property type="project" value="TreeGrafter"/>
</dbReference>
<dbReference type="SUPFAM" id="SSF55979">
    <property type="entry name" value="DNA clamp"/>
    <property type="match status" value="1"/>
</dbReference>
<dbReference type="Pfam" id="PF04139">
    <property type="entry name" value="Rad9"/>
    <property type="match status" value="1"/>
</dbReference>
<dbReference type="Gene3D" id="2.160.20.70">
    <property type="match status" value="1"/>
</dbReference>
<dbReference type="InterPro" id="IPR027684">
    <property type="entry name" value="TBCC"/>
</dbReference>
<evidence type="ECO:0000313" key="4">
    <source>
        <dbReference type="WBParaSite" id="L893_g30618.t1"/>
    </source>
</evidence>
<reference evidence="4" key="1">
    <citation type="submission" date="2016-11" db="UniProtKB">
        <authorList>
            <consortium name="WormBaseParasite"/>
        </authorList>
    </citation>
    <scope>IDENTIFICATION</scope>
</reference>
<dbReference type="AlphaFoldDB" id="A0A1I7ZXP6"/>
<feature type="compositionally biased region" description="Pro residues" evidence="1">
    <location>
        <begin position="61"/>
        <end position="70"/>
    </location>
</feature>
<dbReference type="GO" id="GO:0007021">
    <property type="term" value="P:tubulin complex assembly"/>
    <property type="evidence" value="ECO:0007669"/>
    <property type="project" value="TreeGrafter"/>
</dbReference>
<evidence type="ECO:0000256" key="1">
    <source>
        <dbReference type="SAM" id="MobiDB-lite"/>
    </source>
</evidence>